<dbReference type="PROSITE" id="PS51257">
    <property type="entry name" value="PROKAR_LIPOPROTEIN"/>
    <property type="match status" value="1"/>
</dbReference>
<dbReference type="HAMAP" id="MF_00240">
    <property type="entry name" value="LolA"/>
    <property type="match status" value="1"/>
</dbReference>
<comment type="subcellular location">
    <subcellularLocation>
        <location evidence="1 10">Periplasm</location>
    </subcellularLocation>
</comment>
<evidence type="ECO:0000256" key="4">
    <source>
        <dbReference type="ARBA" id="ARBA00014035"/>
    </source>
</evidence>
<organism evidence="11 12">
    <name type="scientific">Parendozoicomonas haliclonae</name>
    <dbReference type="NCBI Taxonomy" id="1960125"/>
    <lineage>
        <taxon>Bacteria</taxon>
        <taxon>Pseudomonadati</taxon>
        <taxon>Pseudomonadota</taxon>
        <taxon>Gammaproteobacteria</taxon>
        <taxon>Oceanospirillales</taxon>
        <taxon>Endozoicomonadaceae</taxon>
        <taxon>Parendozoicomonas</taxon>
    </lineage>
</organism>
<evidence type="ECO:0000313" key="11">
    <source>
        <dbReference type="EMBL" id="SMA49010.1"/>
    </source>
</evidence>
<dbReference type="Gene3D" id="2.50.20.10">
    <property type="entry name" value="Lipoprotein localisation LolA/LolB/LppX"/>
    <property type="match status" value="1"/>
</dbReference>
<dbReference type="PANTHER" id="PTHR35869:SF1">
    <property type="entry name" value="OUTER-MEMBRANE LIPOPROTEIN CARRIER PROTEIN"/>
    <property type="match status" value="1"/>
</dbReference>
<dbReference type="Pfam" id="PF03548">
    <property type="entry name" value="LolA"/>
    <property type="match status" value="1"/>
</dbReference>
<dbReference type="Proteomes" id="UP000196573">
    <property type="component" value="Unassembled WGS sequence"/>
</dbReference>
<dbReference type="CDD" id="cd16325">
    <property type="entry name" value="LolA"/>
    <property type="match status" value="1"/>
</dbReference>
<dbReference type="InterPro" id="IPR004564">
    <property type="entry name" value="OM_lipoprot_carrier_LolA-like"/>
</dbReference>
<evidence type="ECO:0000256" key="9">
    <source>
        <dbReference type="ARBA" id="ARBA00023186"/>
    </source>
</evidence>
<accession>A0A1X7AM64</accession>
<dbReference type="SUPFAM" id="SSF89392">
    <property type="entry name" value="Prokaryotic lipoproteins and lipoprotein localization factors"/>
    <property type="match status" value="1"/>
</dbReference>
<comment type="similarity">
    <text evidence="2 10">Belongs to the LolA family.</text>
</comment>
<evidence type="ECO:0000256" key="8">
    <source>
        <dbReference type="ARBA" id="ARBA00022927"/>
    </source>
</evidence>
<evidence type="ECO:0000256" key="6">
    <source>
        <dbReference type="ARBA" id="ARBA00022729"/>
    </source>
</evidence>
<comment type="subunit">
    <text evidence="3 10">Monomer.</text>
</comment>
<dbReference type="PANTHER" id="PTHR35869">
    <property type="entry name" value="OUTER-MEMBRANE LIPOPROTEIN CARRIER PROTEIN"/>
    <property type="match status" value="1"/>
</dbReference>
<dbReference type="EMBL" id="FWPT01000007">
    <property type="protein sequence ID" value="SMA49010.1"/>
    <property type="molecule type" value="Genomic_DNA"/>
</dbReference>
<evidence type="ECO:0000256" key="7">
    <source>
        <dbReference type="ARBA" id="ARBA00022764"/>
    </source>
</evidence>
<dbReference type="InterPro" id="IPR029046">
    <property type="entry name" value="LolA/LolB/LppX"/>
</dbReference>
<evidence type="ECO:0000256" key="1">
    <source>
        <dbReference type="ARBA" id="ARBA00004418"/>
    </source>
</evidence>
<dbReference type="OrthoDB" id="9787361at2"/>
<dbReference type="NCBIfam" id="TIGR00547">
    <property type="entry name" value="lolA"/>
    <property type="match status" value="1"/>
</dbReference>
<dbReference type="GO" id="GO:0042953">
    <property type="term" value="P:lipoprotein transport"/>
    <property type="evidence" value="ECO:0007669"/>
    <property type="project" value="InterPro"/>
</dbReference>
<gene>
    <name evidence="10 11" type="primary">lolA</name>
    <name evidence="11" type="ORF">EHSB41UT_02988</name>
</gene>
<comment type="function">
    <text evidence="10">Participates in the translocation of lipoproteins from the inner membrane to the outer membrane. Only forms a complex with a lipoprotein if the residue after the N-terminal Cys is not an aspartate (The Asp acts as a targeting signal to indicate that the lipoprotein should stay in the inner membrane).</text>
</comment>
<feature type="signal peptide" evidence="10">
    <location>
        <begin position="1"/>
        <end position="29"/>
    </location>
</feature>
<keyword evidence="12" id="KW-1185">Reference proteome</keyword>
<evidence type="ECO:0000256" key="5">
    <source>
        <dbReference type="ARBA" id="ARBA00022448"/>
    </source>
</evidence>
<evidence type="ECO:0000256" key="2">
    <source>
        <dbReference type="ARBA" id="ARBA00007615"/>
    </source>
</evidence>
<dbReference type="GO" id="GO:0030288">
    <property type="term" value="C:outer membrane-bounded periplasmic space"/>
    <property type="evidence" value="ECO:0007669"/>
    <property type="project" value="TreeGrafter"/>
</dbReference>
<reference evidence="11 12" key="1">
    <citation type="submission" date="2017-03" db="EMBL/GenBank/DDBJ databases">
        <authorList>
            <person name="Afonso C.L."/>
            <person name="Miller P.J."/>
            <person name="Scott M.A."/>
            <person name="Spackman E."/>
            <person name="Goraichik I."/>
            <person name="Dimitrov K.M."/>
            <person name="Suarez D.L."/>
            <person name="Swayne D.E."/>
        </authorList>
    </citation>
    <scope>NUCLEOTIDE SEQUENCE [LARGE SCALE GENOMIC DNA]</scope>
    <source>
        <strain evidence="11">SB41UT1</strain>
    </source>
</reference>
<keyword evidence="5 10" id="KW-0813">Transport</keyword>
<evidence type="ECO:0000256" key="10">
    <source>
        <dbReference type="HAMAP-Rule" id="MF_00240"/>
    </source>
</evidence>
<name>A0A1X7AM64_9GAMM</name>
<dbReference type="GO" id="GO:0044874">
    <property type="term" value="P:lipoprotein localization to outer membrane"/>
    <property type="evidence" value="ECO:0007669"/>
    <property type="project" value="UniProtKB-UniRule"/>
</dbReference>
<dbReference type="InterPro" id="IPR018323">
    <property type="entry name" value="OM_lipoprot_carrier_LolA_Pbac"/>
</dbReference>
<keyword evidence="11" id="KW-0449">Lipoprotein</keyword>
<evidence type="ECO:0000313" key="12">
    <source>
        <dbReference type="Proteomes" id="UP000196573"/>
    </source>
</evidence>
<feature type="chain" id="PRO_5013406078" description="Outer-membrane lipoprotein carrier protein" evidence="10">
    <location>
        <begin position="30"/>
        <end position="250"/>
    </location>
</feature>
<keyword evidence="9 10" id="KW-0143">Chaperone</keyword>
<keyword evidence="6 10" id="KW-0732">Signal</keyword>
<dbReference type="AlphaFoldDB" id="A0A1X7AM64"/>
<proteinExistence type="inferred from homology"/>
<sequence precursor="true">MNLYAMKKTHVLPLALLVACFSLSGSLLAAGEKPADASSAKVTALKEREAADELTRVLKDIQTLQAQFQQTTMDNGGRRLQESSGDMVLKRPNLFRWNVADPFPQEVVSNGQQVSYYDKEMEQITLQDLDLASSATPALLLSGDTAAMLESFAVNMAKTSGNHFFTLLPKGGDSPFQELQLTFVDGRLSNMVLLDSLGSRTKILFDKVVMNEPVKDKLFEQYVPPGIDVLDQRASVMNAQKPASQSVGKP</sequence>
<keyword evidence="8 10" id="KW-0653">Protein transport</keyword>
<protein>
    <recommendedName>
        <fullName evidence="4 10">Outer-membrane lipoprotein carrier protein</fullName>
    </recommendedName>
</protein>
<evidence type="ECO:0000256" key="3">
    <source>
        <dbReference type="ARBA" id="ARBA00011245"/>
    </source>
</evidence>
<keyword evidence="7 10" id="KW-0574">Periplasm</keyword>